<sequence length="626" mass="70024">MGIQVPAYLSKETTFITPTSMIARNSNCIAAPIGSQCKPSNAAYSIPIQKTNAELLSDNVMLSQIGLDVNKHILLLDRKMAEQAHEARLNKSQIVAQCQEIVDLRHTVERLQAMGKSSNMEYLHLQEEYKLLQSEMQTAMSSYLNTIRKLKRQNRELKTQNIAVEAELFVADMIHNESTLDSEKLKPSLVDLCKTRPVLKLKNSTPDLDLACNDTSEKLQQTVHESQSSLPLLSKAMLDYSIGNETTLWSDTPAISVNEQQDVTIDADLTLEESANMSKRVSNNCTQETIEISTTDQNSLCISGCTLCTPILPLLDYSSQESRVSKNNLLGVNLKSSAFSCQLNDICSRLRNKTRNLYTAEQANSKNKFFSKFLQDLDVYLNYLVRLVEKSPTERKCKNFYYADSITDTVNLNGNQQQNTEHLCKSDLQDEAKLDHCSPDSVCRDPLDKNVSKPLGVDARRSSQDESREALWNLSSYFDNCTKTDDVASTTDQPKHISVVPKLHRTHSDTYISTDSKSVNTAQREAVQGECALIREKQDLGKQPCGIKSPTISAHGSSTRNSSPNRYLSVPPIRTECSLQSSNQSALAADRSCHSAPLVAGDTSFHEDIEWLELLYNRLNGFRKNE</sequence>
<feature type="coiled-coil region" evidence="1">
    <location>
        <begin position="140"/>
        <end position="167"/>
    </location>
</feature>
<protein>
    <submittedName>
        <fullName evidence="3">Uncharacterized protein</fullName>
    </submittedName>
</protein>
<dbReference type="RefSeq" id="XP_006675592.1">
    <property type="nucleotide sequence ID" value="XM_006675529.1"/>
</dbReference>
<evidence type="ECO:0000256" key="1">
    <source>
        <dbReference type="SAM" id="Coils"/>
    </source>
</evidence>
<keyword evidence="4" id="KW-1185">Reference proteome</keyword>
<dbReference type="InParanoid" id="F4NV45"/>
<name>F4NV45_BATDJ</name>
<dbReference type="HOGENOM" id="CLU_436751_0_0_1"/>
<organism evidence="3 4">
    <name type="scientific">Batrachochytrium dendrobatidis (strain JAM81 / FGSC 10211)</name>
    <name type="common">Frog chytrid fungus</name>
    <dbReference type="NCBI Taxonomy" id="684364"/>
    <lineage>
        <taxon>Eukaryota</taxon>
        <taxon>Fungi</taxon>
        <taxon>Fungi incertae sedis</taxon>
        <taxon>Chytridiomycota</taxon>
        <taxon>Chytridiomycota incertae sedis</taxon>
        <taxon>Chytridiomycetes</taxon>
        <taxon>Rhizophydiales</taxon>
        <taxon>Rhizophydiales incertae sedis</taxon>
        <taxon>Batrachochytrium</taxon>
    </lineage>
</organism>
<accession>F4NV45</accession>
<reference evidence="3 4" key="1">
    <citation type="submission" date="2009-12" db="EMBL/GenBank/DDBJ databases">
        <title>The draft genome of Batrachochytrium dendrobatidis.</title>
        <authorList>
            <consortium name="US DOE Joint Genome Institute (JGI-PGF)"/>
            <person name="Kuo A."/>
            <person name="Salamov A."/>
            <person name="Schmutz J."/>
            <person name="Lucas S."/>
            <person name="Pitluck S."/>
            <person name="Rosenblum E."/>
            <person name="Stajich J."/>
            <person name="Eisen M."/>
            <person name="Grigoriev I.V."/>
        </authorList>
    </citation>
    <scope>NUCLEOTIDE SEQUENCE [LARGE SCALE GENOMIC DNA]</scope>
    <source>
        <strain evidence="4">JAM81 / FGSC 10211</strain>
    </source>
</reference>
<evidence type="ECO:0000256" key="2">
    <source>
        <dbReference type="SAM" id="MobiDB-lite"/>
    </source>
</evidence>
<dbReference type="Proteomes" id="UP000007241">
    <property type="component" value="Unassembled WGS sequence"/>
</dbReference>
<proteinExistence type="predicted"/>
<dbReference type="OrthoDB" id="10683653at2759"/>
<feature type="compositionally biased region" description="Polar residues" evidence="2">
    <location>
        <begin position="550"/>
        <end position="566"/>
    </location>
</feature>
<feature type="region of interest" description="Disordered" evidence="2">
    <location>
        <begin position="544"/>
        <end position="567"/>
    </location>
</feature>
<dbReference type="GeneID" id="18237966"/>
<dbReference type="EMBL" id="GL882879">
    <property type="protein sequence ID" value="EGF83664.1"/>
    <property type="molecule type" value="Genomic_DNA"/>
</dbReference>
<keyword evidence="1" id="KW-0175">Coiled coil</keyword>
<evidence type="ECO:0000313" key="3">
    <source>
        <dbReference type="EMBL" id="EGF83664.1"/>
    </source>
</evidence>
<gene>
    <name evidence="3" type="ORF">BATDEDRAFT_22546</name>
</gene>
<dbReference type="AlphaFoldDB" id="F4NV45"/>
<evidence type="ECO:0000313" key="4">
    <source>
        <dbReference type="Proteomes" id="UP000007241"/>
    </source>
</evidence>